<evidence type="ECO:0000259" key="20">
    <source>
        <dbReference type="Pfam" id="PF01035"/>
    </source>
</evidence>
<reference evidence="21" key="1">
    <citation type="thesis" date="2020" institute="ProQuest LLC" country="789 East Eisenhower Parkway, Ann Arbor, MI, USA">
        <title>Comparative Genomics and Chromosome Evolution.</title>
        <authorList>
            <person name="Mudd A.B."/>
        </authorList>
    </citation>
    <scope>NUCLEOTIDE SEQUENCE</scope>
    <source>
        <strain evidence="21">237g6f4</strain>
        <tissue evidence="21">Blood</tissue>
    </source>
</reference>
<evidence type="ECO:0000256" key="8">
    <source>
        <dbReference type="ARBA" id="ARBA00022553"/>
    </source>
</evidence>
<evidence type="ECO:0000256" key="9">
    <source>
        <dbReference type="ARBA" id="ARBA00022603"/>
    </source>
</evidence>
<dbReference type="GO" id="GO:0005654">
    <property type="term" value="C:nucleoplasm"/>
    <property type="evidence" value="ECO:0007669"/>
    <property type="project" value="TreeGrafter"/>
</dbReference>
<comment type="catalytic activity">
    <reaction evidence="1">
        <text>a 4-O-methyl-thymidine in DNA + L-cysteinyl-[protein] = a thymidine in DNA + S-methyl-L-cysteinyl-[protein]</text>
        <dbReference type="Rhea" id="RHEA:53428"/>
        <dbReference type="Rhea" id="RHEA-COMP:10131"/>
        <dbReference type="Rhea" id="RHEA-COMP:10132"/>
        <dbReference type="Rhea" id="RHEA-COMP:13555"/>
        <dbReference type="Rhea" id="RHEA-COMP:13556"/>
        <dbReference type="ChEBI" id="CHEBI:29950"/>
        <dbReference type="ChEBI" id="CHEBI:82612"/>
        <dbReference type="ChEBI" id="CHEBI:137386"/>
        <dbReference type="ChEBI" id="CHEBI:137387"/>
        <dbReference type="EC" id="2.1.1.63"/>
    </reaction>
</comment>
<organism evidence="21 22">
    <name type="scientific">Engystomops pustulosus</name>
    <name type="common">Tungara frog</name>
    <name type="synonym">Physalaemus pustulosus</name>
    <dbReference type="NCBI Taxonomy" id="76066"/>
    <lineage>
        <taxon>Eukaryota</taxon>
        <taxon>Metazoa</taxon>
        <taxon>Chordata</taxon>
        <taxon>Craniata</taxon>
        <taxon>Vertebrata</taxon>
        <taxon>Euteleostomi</taxon>
        <taxon>Amphibia</taxon>
        <taxon>Batrachia</taxon>
        <taxon>Anura</taxon>
        <taxon>Neobatrachia</taxon>
        <taxon>Hyloidea</taxon>
        <taxon>Leptodactylidae</taxon>
        <taxon>Leiuperinae</taxon>
        <taxon>Engystomops</taxon>
    </lineage>
</organism>
<dbReference type="Gene3D" id="3.30.160.70">
    <property type="entry name" value="Methylated DNA-protein cysteine methyltransferase domain"/>
    <property type="match status" value="1"/>
</dbReference>
<keyword evidence="15" id="KW-0234">DNA repair</keyword>
<evidence type="ECO:0000256" key="15">
    <source>
        <dbReference type="ARBA" id="ARBA00023204"/>
    </source>
</evidence>
<dbReference type="PANTHER" id="PTHR46460:SF1">
    <property type="entry name" value="METHYLATED-DNA--PROTEIN-CYSTEINE METHYLTRANSFERASE"/>
    <property type="match status" value="1"/>
</dbReference>
<accession>A0AAV6ZWX5</accession>
<keyword evidence="13" id="KW-0862">Zinc</keyword>
<evidence type="ECO:0000256" key="17">
    <source>
        <dbReference type="ARBA" id="ARBA00030795"/>
    </source>
</evidence>
<dbReference type="CDD" id="cd06445">
    <property type="entry name" value="ATase"/>
    <property type="match status" value="1"/>
</dbReference>
<dbReference type="InterPro" id="IPR001497">
    <property type="entry name" value="MethylDNA_cys_MeTrfase_AS"/>
</dbReference>
<dbReference type="SUPFAM" id="SSF46767">
    <property type="entry name" value="Methylated DNA-protein cysteine methyltransferase, C-terminal domain"/>
    <property type="match status" value="1"/>
</dbReference>
<name>A0AAV6ZWX5_ENGPU</name>
<dbReference type="GO" id="GO:0032259">
    <property type="term" value="P:methylation"/>
    <property type="evidence" value="ECO:0007669"/>
    <property type="project" value="UniProtKB-KW"/>
</dbReference>
<evidence type="ECO:0000313" key="22">
    <source>
        <dbReference type="Proteomes" id="UP000824782"/>
    </source>
</evidence>
<keyword evidence="22" id="KW-1185">Reference proteome</keyword>
<evidence type="ECO:0000256" key="6">
    <source>
        <dbReference type="ARBA" id="ARBA00011918"/>
    </source>
</evidence>
<comment type="similarity">
    <text evidence="5">Belongs to the MGMT family.</text>
</comment>
<evidence type="ECO:0000256" key="13">
    <source>
        <dbReference type="ARBA" id="ARBA00022833"/>
    </source>
</evidence>
<dbReference type="AlphaFoldDB" id="A0AAV6ZWX5"/>
<evidence type="ECO:0000256" key="18">
    <source>
        <dbReference type="ARBA" id="ARBA00031621"/>
    </source>
</evidence>
<comment type="caution">
    <text evidence="21">The sequence shown here is derived from an EMBL/GenBank/DDBJ whole genome shotgun (WGS) entry which is preliminary data.</text>
</comment>
<feature type="non-terminal residue" evidence="21">
    <location>
        <position position="136"/>
    </location>
</feature>
<keyword evidence="14" id="KW-0238">DNA-binding</keyword>
<evidence type="ECO:0000256" key="11">
    <source>
        <dbReference type="ARBA" id="ARBA00022723"/>
    </source>
</evidence>
<feature type="non-terminal residue" evidence="21">
    <location>
        <position position="1"/>
    </location>
</feature>
<dbReference type="PROSITE" id="PS00374">
    <property type="entry name" value="MGMT"/>
    <property type="match status" value="1"/>
</dbReference>
<dbReference type="FunFam" id="3.30.160.70:FF:000001">
    <property type="entry name" value="Methylated-DNA--protein-cysteine methyltransferase"/>
    <property type="match status" value="1"/>
</dbReference>
<dbReference type="GO" id="GO:0046872">
    <property type="term" value="F:metal ion binding"/>
    <property type="evidence" value="ECO:0007669"/>
    <property type="project" value="UniProtKB-KW"/>
</dbReference>
<keyword evidence="12" id="KW-0227">DNA damage</keyword>
<evidence type="ECO:0000256" key="12">
    <source>
        <dbReference type="ARBA" id="ARBA00022763"/>
    </source>
</evidence>
<evidence type="ECO:0000256" key="4">
    <source>
        <dbReference type="ARBA" id="ARBA00004123"/>
    </source>
</evidence>
<evidence type="ECO:0000256" key="1">
    <source>
        <dbReference type="ARBA" id="ARBA00001286"/>
    </source>
</evidence>
<evidence type="ECO:0000256" key="16">
    <source>
        <dbReference type="ARBA" id="ARBA00023242"/>
    </source>
</evidence>
<proteinExistence type="inferred from homology"/>
<dbReference type="InterPro" id="IPR014048">
    <property type="entry name" value="MethylDNA_cys_MeTrfase_DNA-bd"/>
</dbReference>
<protein>
    <recommendedName>
        <fullName evidence="7">Methylated-DNA--protein-cysteine methyltransferase</fullName>
        <ecNumber evidence="6">2.1.1.63</ecNumber>
    </recommendedName>
    <alternativeName>
        <fullName evidence="17">6-O-methylguanine-DNA methyltransferase</fullName>
    </alternativeName>
    <alternativeName>
        <fullName evidence="18">O-6-methylguanine-DNA-alkyltransferase</fullName>
    </alternativeName>
</protein>
<evidence type="ECO:0000256" key="14">
    <source>
        <dbReference type="ARBA" id="ARBA00023125"/>
    </source>
</evidence>
<keyword evidence="16" id="KW-0539">Nucleus</keyword>
<dbReference type="InterPro" id="IPR036217">
    <property type="entry name" value="MethylDNA_cys_MeTrfase_DNAb"/>
</dbReference>
<keyword evidence="10" id="KW-0808">Transferase</keyword>
<keyword evidence="11" id="KW-0479">Metal-binding</keyword>
<keyword evidence="9" id="KW-0489">Methyltransferase</keyword>
<feature type="domain" description="Methylated-DNA-[protein]-cysteine S-methyltransferase DNA binding" evidence="20">
    <location>
        <begin position="56"/>
        <end position="136"/>
    </location>
</feature>
<keyword evidence="8" id="KW-0597">Phosphoprotein</keyword>
<evidence type="ECO:0000256" key="3">
    <source>
        <dbReference type="ARBA" id="ARBA00003317"/>
    </source>
</evidence>
<dbReference type="PANTHER" id="PTHR46460">
    <property type="entry name" value="METHYLATED-DNA--PROTEIN-CYSTEINE METHYLTRANSFERASE"/>
    <property type="match status" value="1"/>
</dbReference>
<comment type="catalytic activity">
    <reaction evidence="19">
        <text>a 6-O-methyl-2'-deoxyguanosine in DNA + L-cysteinyl-[protein] = S-methyl-L-cysteinyl-[protein] + a 2'-deoxyguanosine in DNA</text>
        <dbReference type="Rhea" id="RHEA:24000"/>
        <dbReference type="Rhea" id="RHEA-COMP:10131"/>
        <dbReference type="Rhea" id="RHEA-COMP:10132"/>
        <dbReference type="Rhea" id="RHEA-COMP:11367"/>
        <dbReference type="Rhea" id="RHEA-COMP:11368"/>
        <dbReference type="ChEBI" id="CHEBI:29950"/>
        <dbReference type="ChEBI" id="CHEBI:82612"/>
        <dbReference type="ChEBI" id="CHEBI:85445"/>
        <dbReference type="ChEBI" id="CHEBI:85448"/>
        <dbReference type="EC" id="2.1.1.63"/>
    </reaction>
</comment>
<dbReference type="GO" id="GO:0006281">
    <property type="term" value="P:DNA repair"/>
    <property type="evidence" value="ECO:0007669"/>
    <property type="project" value="UniProtKB-KW"/>
</dbReference>
<dbReference type="GO" id="GO:0003908">
    <property type="term" value="F:methylated-DNA-[protein]-cysteine S-methyltransferase activity"/>
    <property type="evidence" value="ECO:0007669"/>
    <property type="project" value="UniProtKB-EC"/>
</dbReference>
<gene>
    <name evidence="21" type="ORF">GDO81_003993</name>
</gene>
<evidence type="ECO:0000256" key="2">
    <source>
        <dbReference type="ARBA" id="ARBA00001947"/>
    </source>
</evidence>
<dbReference type="GO" id="GO:0003677">
    <property type="term" value="F:DNA binding"/>
    <property type="evidence" value="ECO:0007669"/>
    <property type="project" value="UniProtKB-KW"/>
</dbReference>
<dbReference type="EMBL" id="WNYA01000011">
    <property type="protein sequence ID" value="KAG8551166.1"/>
    <property type="molecule type" value="Genomic_DNA"/>
</dbReference>
<comment type="cofactor">
    <cofactor evidence="2">
        <name>Zn(2+)</name>
        <dbReference type="ChEBI" id="CHEBI:29105"/>
    </cofactor>
</comment>
<dbReference type="FunFam" id="1.10.10.10:FF:000214">
    <property type="entry name" value="Methylated-DNA--protein-cysteine methyltransferase"/>
    <property type="match status" value="1"/>
</dbReference>
<dbReference type="SUPFAM" id="SSF53155">
    <property type="entry name" value="Methylated DNA-protein cysteine methyltransferase domain"/>
    <property type="match status" value="1"/>
</dbReference>
<dbReference type="InterPro" id="IPR036388">
    <property type="entry name" value="WH-like_DNA-bd_sf"/>
</dbReference>
<comment type="function">
    <text evidence="3">Involved in the cellular defense against the biological effects of O6-methylguanine (O6-MeG) and O4-methylthymine (O4-MeT) in DNA. Repairs the methylated nucleobase in DNA by stoichiometrically transferring the methyl group to a cysteine residue in the enzyme. This is a suicide reaction: the enzyme is irreversibly inactivated.</text>
</comment>
<comment type="subcellular location">
    <subcellularLocation>
        <location evidence="4">Nucleus</location>
    </subcellularLocation>
</comment>
<evidence type="ECO:0000256" key="7">
    <source>
        <dbReference type="ARBA" id="ARBA00015377"/>
    </source>
</evidence>
<evidence type="ECO:0000256" key="19">
    <source>
        <dbReference type="ARBA" id="ARBA00049348"/>
    </source>
</evidence>
<dbReference type="Proteomes" id="UP000824782">
    <property type="component" value="Unassembled WGS sequence"/>
</dbReference>
<dbReference type="EC" id="2.1.1.63" evidence="6"/>
<evidence type="ECO:0000256" key="10">
    <source>
        <dbReference type="ARBA" id="ARBA00022679"/>
    </source>
</evidence>
<dbReference type="Pfam" id="PF01035">
    <property type="entry name" value="DNA_binding_1"/>
    <property type="match status" value="1"/>
</dbReference>
<dbReference type="InterPro" id="IPR036631">
    <property type="entry name" value="MGMT_N_sf"/>
</dbReference>
<dbReference type="Gene3D" id="1.10.10.10">
    <property type="entry name" value="Winged helix-like DNA-binding domain superfamily/Winged helix DNA-binding domain"/>
    <property type="match status" value="1"/>
</dbReference>
<dbReference type="NCBIfam" id="TIGR00589">
    <property type="entry name" value="ogt"/>
    <property type="match status" value="1"/>
</dbReference>
<evidence type="ECO:0000313" key="21">
    <source>
        <dbReference type="EMBL" id="KAG8551166.1"/>
    </source>
</evidence>
<evidence type="ECO:0000256" key="5">
    <source>
        <dbReference type="ARBA" id="ARBA00008711"/>
    </source>
</evidence>
<sequence>AEDAWASFEVCEGPGERIAPLEQCTDWLRAYFCEPGLMEKYPLPAFHHPLFHKDSFQKSVLLSLLKNVTMGKTITYKELAELSGNAKAARAVGGAMRSNPVPLIIPCHRVICSDGKIGNYSGGKRNNVKLWLLAHE</sequence>